<dbReference type="InterPro" id="IPR018247">
    <property type="entry name" value="EF_Hand_1_Ca_BS"/>
</dbReference>
<dbReference type="PANTHER" id="PTHR12085">
    <property type="entry name" value="SERINE/THREONINE-PROTEIN PHOSPHATASE 2A REGULATORY SUBUNIT B'' SUBUNIT GAMMA"/>
    <property type="match status" value="1"/>
</dbReference>
<dbReference type="VEuPathDB" id="TrichDB:TVAG_402550"/>
<dbReference type="EMBL" id="DS113202">
    <property type="protein sequence ID" value="EAY19999.1"/>
    <property type="molecule type" value="Genomic_DNA"/>
</dbReference>
<dbReference type="FunFam" id="1.10.238.10:FF:000798">
    <property type="entry name" value="EF hand family protein"/>
    <property type="match status" value="1"/>
</dbReference>
<dbReference type="KEGG" id="tva:5465530"/>
<reference evidence="5" key="2">
    <citation type="journal article" date="2007" name="Science">
        <title>Draft genome sequence of the sexually transmitted pathogen Trichomonas vaginalis.</title>
        <authorList>
            <person name="Carlton J.M."/>
            <person name="Hirt R.P."/>
            <person name="Silva J.C."/>
            <person name="Delcher A.L."/>
            <person name="Schatz M."/>
            <person name="Zhao Q."/>
            <person name="Wortman J.R."/>
            <person name="Bidwell S.L."/>
            <person name="Alsmark U.C.M."/>
            <person name="Besteiro S."/>
            <person name="Sicheritz-Ponten T."/>
            <person name="Noel C.J."/>
            <person name="Dacks J.B."/>
            <person name="Foster P.G."/>
            <person name="Simillion C."/>
            <person name="Van de Peer Y."/>
            <person name="Miranda-Saavedra D."/>
            <person name="Barton G.J."/>
            <person name="Westrop G.D."/>
            <person name="Mueller S."/>
            <person name="Dessi D."/>
            <person name="Fiori P.L."/>
            <person name="Ren Q."/>
            <person name="Paulsen I."/>
            <person name="Zhang H."/>
            <person name="Bastida-Corcuera F.D."/>
            <person name="Simoes-Barbosa A."/>
            <person name="Brown M.T."/>
            <person name="Hayes R.D."/>
            <person name="Mukherjee M."/>
            <person name="Okumura C.Y."/>
            <person name="Schneider R."/>
            <person name="Smith A.J."/>
            <person name="Vanacova S."/>
            <person name="Villalvazo M."/>
            <person name="Haas B.J."/>
            <person name="Pertea M."/>
            <person name="Feldblyum T.V."/>
            <person name="Utterback T.R."/>
            <person name="Shu C.L."/>
            <person name="Osoegawa K."/>
            <person name="de Jong P.J."/>
            <person name="Hrdy I."/>
            <person name="Horvathova L."/>
            <person name="Zubacova Z."/>
            <person name="Dolezal P."/>
            <person name="Malik S.B."/>
            <person name="Logsdon J.M. Jr."/>
            <person name="Henze K."/>
            <person name="Gupta A."/>
            <person name="Wang C.C."/>
            <person name="Dunne R.L."/>
            <person name="Upcroft J.A."/>
            <person name="Upcroft P."/>
            <person name="White O."/>
            <person name="Salzberg S.L."/>
            <person name="Tang P."/>
            <person name="Chiu C.-H."/>
            <person name="Lee Y.-S."/>
            <person name="Embley T.M."/>
            <person name="Coombs G.H."/>
            <person name="Mottram J.C."/>
            <person name="Tachezy J."/>
            <person name="Fraser-Liggett C.M."/>
            <person name="Johnson P.J."/>
        </authorList>
    </citation>
    <scope>NUCLEOTIDE SEQUENCE [LARGE SCALE GENOMIC DNA]</scope>
    <source>
        <strain evidence="5">G3</strain>
    </source>
</reference>
<keyword evidence="2" id="KW-0963">Cytoplasm</keyword>
<organism evidence="5 6">
    <name type="scientific">Trichomonas vaginalis (strain ATCC PRA-98 / G3)</name>
    <dbReference type="NCBI Taxonomy" id="412133"/>
    <lineage>
        <taxon>Eukaryota</taxon>
        <taxon>Metamonada</taxon>
        <taxon>Parabasalia</taxon>
        <taxon>Trichomonadida</taxon>
        <taxon>Trichomonadidae</taxon>
        <taxon>Trichomonas</taxon>
    </lineage>
</organism>
<dbReference type="GO" id="GO:0030865">
    <property type="term" value="P:cortical cytoskeleton organization"/>
    <property type="evidence" value="ECO:0000318"/>
    <property type="project" value="GO_Central"/>
</dbReference>
<evidence type="ECO:0000256" key="3">
    <source>
        <dbReference type="ARBA" id="ARBA00022837"/>
    </source>
</evidence>
<name>A2DI10_TRIV3</name>
<dbReference type="PROSITE" id="PS00018">
    <property type="entry name" value="EF_HAND_1"/>
    <property type="match status" value="1"/>
</dbReference>
<dbReference type="InterPro" id="IPR011992">
    <property type="entry name" value="EF-hand-dom_pair"/>
</dbReference>
<dbReference type="GO" id="GO:0000226">
    <property type="term" value="P:microtubule cytoskeleton organization"/>
    <property type="evidence" value="ECO:0000318"/>
    <property type="project" value="GO_Central"/>
</dbReference>
<dbReference type="PANTHER" id="PTHR12085:SF3">
    <property type="entry name" value="SERINE_THREONINE-PROTEIN PHOSPHATASE 2A REGULATORY SUBUNIT B'' SUBUNIT GAMMA"/>
    <property type="match status" value="1"/>
</dbReference>
<dbReference type="RefSeq" id="XP_001580985.1">
    <property type="nucleotide sequence ID" value="XM_001580935.1"/>
</dbReference>
<comment type="subcellular location">
    <subcellularLocation>
        <location evidence="1">Cytoplasm</location>
    </subcellularLocation>
</comment>
<dbReference type="InterPro" id="IPR039865">
    <property type="entry name" value="PPP2R3C"/>
</dbReference>
<dbReference type="Gene3D" id="1.10.238.10">
    <property type="entry name" value="EF-hand"/>
    <property type="match status" value="1"/>
</dbReference>
<dbReference type="GO" id="GO:0035303">
    <property type="term" value="P:regulation of dephosphorylation"/>
    <property type="evidence" value="ECO:0007669"/>
    <property type="project" value="InterPro"/>
</dbReference>
<protein>
    <recommendedName>
        <fullName evidence="4">EF-hand domain-containing protein</fullName>
    </recommendedName>
</protein>
<dbReference type="VEuPathDB" id="TrichDB:TVAGG3_0272160"/>
<dbReference type="GO" id="GO:0005509">
    <property type="term" value="F:calcium ion binding"/>
    <property type="evidence" value="ECO:0007669"/>
    <property type="project" value="InterPro"/>
</dbReference>
<evidence type="ECO:0000313" key="5">
    <source>
        <dbReference type="EMBL" id="EAY19999.1"/>
    </source>
</evidence>
<gene>
    <name evidence="5" type="ORF">TVAG_402550</name>
</gene>
<evidence type="ECO:0000259" key="4">
    <source>
        <dbReference type="PROSITE" id="PS50222"/>
    </source>
</evidence>
<keyword evidence="6" id="KW-1185">Reference proteome</keyword>
<dbReference type="InterPro" id="IPR002048">
    <property type="entry name" value="EF_hand_dom"/>
</dbReference>
<keyword evidence="3" id="KW-0106">Calcium</keyword>
<proteinExistence type="predicted"/>
<dbReference type="InParanoid" id="A2DI10"/>
<dbReference type="SUPFAM" id="SSF47473">
    <property type="entry name" value="EF-hand"/>
    <property type="match status" value="1"/>
</dbReference>
<dbReference type="Proteomes" id="UP000001542">
    <property type="component" value="Unassembled WGS sequence"/>
</dbReference>
<reference evidence="5" key="1">
    <citation type="submission" date="2006-10" db="EMBL/GenBank/DDBJ databases">
        <authorList>
            <person name="Amadeo P."/>
            <person name="Zhao Q."/>
            <person name="Wortman J."/>
            <person name="Fraser-Liggett C."/>
            <person name="Carlton J."/>
        </authorList>
    </citation>
    <scope>NUCLEOTIDE SEQUENCE</scope>
    <source>
        <strain evidence="5">G3</strain>
    </source>
</reference>
<evidence type="ECO:0000313" key="6">
    <source>
        <dbReference type="Proteomes" id="UP000001542"/>
    </source>
</evidence>
<dbReference type="PROSITE" id="PS50222">
    <property type="entry name" value="EF_HAND_2"/>
    <property type="match status" value="1"/>
</dbReference>
<dbReference type="AlphaFoldDB" id="A2DI10"/>
<accession>A2DI10</accession>
<dbReference type="GO" id="GO:0005737">
    <property type="term" value="C:cytoplasm"/>
    <property type="evidence" value="ECO:0007669"/>
    <property type="project" value="UniProtKB-SubCell"/>
</dbReference>
<evidence type="ECO:0000256" key="1">
    <source>
        <dbReference type="ARBA" id="ARBA00004496"/>
    </source>
</evidence>
<feature type="domain" description="EF-hand" evidence="4">
    <location>
        <begin position="302"/>
        <end position="337"/>
    </location>
</feature>
<evidence type="ECO:0000256" key="2">
    <source>
        <dbReference type="ARBA" id="ARBA00022490"/>
    </source>
</evidence>
<sequence length="415" mass="48986">MISDEKIISQLESLGMNDVTEEFKKISGYGKPIVPTFYAKKTKTHQNFRNLLYSVQQKAFYISEDERKLLEKNINPDSRDIDVLSIDFTGLKQSFPSEKQRILADDIITTFTDQDKKFNGIKYHEFIDWYNNLLNVLEKINSIEEIDSCQCISSSCLQQFIIEKVKEFSTVYPNTTDPEWTKNIYSTYVLNRILFDLQLNPYQRISVPLLVKSKAFSEFIELDKYDTCSVSHKEVSMIYDHFTKVAEPQTLTIKKEKMKEIYSFRFNDLFIDKLYEHIETRNNEATFLGFIQFYIPLRFISEYPHAINFFFKILDADDDGILGRDDIYYYYKAQMAESLHTKIFFDLFYSRLLDICTLKVDDMNSANIENSGYSRDIVNTLIDVETFENTYSVPTAFGMDFDEDEEYEEEEKMDF</sequence>